<proteinExistence type="predicted"/>
<sequence>MVILHDSMIRFPALLALKCLQLRGLGILALKSKSFLLNLSPEAKSLLDICQSLWESRFRSADVCRLSEDKLLHEYAEDFLEKLNYDGLLMLSLLTWHFNASVHNFPTAALPPRELLEFFSRSTGNLEQLCEILWSRYNAFSERKLTLGAFKAKFKKLVSFLEHGSGLYFLASSR</sequence>
<accession>A0A5M9M4I9</accession>
<organism evidence="1 2">
    <name type="scientific">Aspergillus tanneri</name>
    <dbReference type="NCBI Taxonomy" id="1220188"/>
    <lineage>
        <taxon>Eukaryota</taxon>
        <taxon>Fungi</taxon>
        <taxon>Dikarya</taxon>
        <taxon>Ascomycota</taxon>
        <taxon>Pezizomycotina</taxon>
        <taxon>Eurotiomycetes</taxon>
        <taxon>Eurotiomycetidae</taxon>
        <taxon>Eurotiales</taxon>
        <taxon>Aspergillaceae</taxon>
        <taxon>Aspergillus</taxon>
        <taxon>Aspergillus subgen. Circumdati</taxon>
    </lineage>
</organism>
<dbReference type="RefSeq" id="XP_033421040.1">
    <property type="nucleotide sequence ID" value="XM_033576376.1"/>
</dbReference>
<dbReference type="VEuPathDB" id="FungiDB:EYZ11_003781"/>
<dbReference type="AlphaFoldDB" id="A0A5M9M4I9"/>
<evidence type="ECO:0000313" key="2">
    <source>
        <dbReference type="Proteomes" id="UP000324241"/>
    </source>
</evidence>
<gene>
    <name evidence="1" type="ORF">ATNIH1004_011814</name>
</gene>
<dbReference type="Proteomes" id="UP000324241">
    <property type="component" value="Unassembled WGS sequence"/>
</dbReference>
<reference evidence="1 2" key="1">
    <citation type="submission" date="2019-08" db="EMBL/GenBank/DDBJ databases">
        <title>The genome sequence of a newly discovered highly antifungal drug resistant Aspergillus species, Aspergillus tanneri NIH 1004.</title>
        <authorList>
            <person name="Mounaud S."/>
            <person name="Singh I."/>
            <person name="Joardar V."/>
            <person name="Pakala S."/>
            <person name="Pakala S."/>
            <person name="Venepally P."/>
            <person name="Chung J.K."/>
            <person name="Losada L."/>
            <person name="Nierman W.C."/>
        </authorList>
    </citation>
    <scope>NUCLEOTIDE SEQUENCE [LARGE SCALE GENOMIC DNA]</scope>
    <source>
        <strain evidence="1 2">NIH1004</strain>
    </source>
</reference>
<protein>
    <submittedName>
        <fullName evidence="1">Uncharacterized protein</fullName>
    </submittedName>
</protein>
<dbReference type="OrthoDB" id="4355239at2759"/>
<dbReference type="GeneID" id="54334515"/>
<comment type="caution">
    <text evidence="1">The sequence shown here is derived from an EMBL/GenBank/DDBJ whole genome shotgun (WGS) entry which is preliminary data.</text>
</comment>
<evidence type="ECO:0000313" key="1">
    <source>
        <dbReference type="EMBL" id="KAA8641678.1"/>
    </source>
</evidence>
<name>A0A5M9M4I9_9EURO</name>
<dbReference type="EMBL" id="QUQM01000009">
    <property type="protein sequence ID" value="KAA8641678.1"/>
    <property type="molecule type" value="Genomic_DNA"/>
</dbReference>